<evidence type="ECO:0000256" key="2">
    <source>
        <dbReference type="SAM" id="Phobius"/>
    </source>
</evidence>
<organism evidence="3 4">
    <name type="scientific">Pyronema omphalodes (strain CBS 100304)</name>
    <name type="common">Pyronema confluens</name>
    <dbReference type="NCBI Taxonomy" id="1076935"/>
    <lineage>
        <taxon>Eukaryota</taxon>
        <taxon>Fungi</taxon>
        <taxon>Dikarya</taxon>
        <taxon>Ascomycota</taxon>
        <taxon>Pezizomycotina</taxon>
        <taxon>Pezizomycetes</taxon>
        <taxon>Pezizales</taxon>
        <taxon>Pyronemataceae</taxon>
        <taxon>Pyronema</taxon>
    </lineage>
</organism>
<feature type="region of interest" description="Disordered" evidence="1">
    <location>
        <begin position="1"/>
        <end position="23"/>
    </location>
</feature>
<dbReference type="AlphaFoldDB" id="U4LKA2"/>
<feature type="transmembrane region" description="Helical" evidence="2">
    <location>
        <begin position="103"/>
        <end position="122"/>
    </location>
</feature>
<evidence type="ECO:0000256" key="1">
    <source>
        <dbReference type="SAM" id="MobiDB-lite"/>
    </source>
</evidence>
<dbReference type="OrthoDB" id="10447775at2759"/>
<gene>
    <name evidence="3" type="ORF">PCON_12995</name>
</gene>
<evidence type="ECO:0000313" key="3">
    <source>
        <dbReference type="EMBL" id="CCX32363.1"/>
    </source>
</evidence>
<keyword evidence="2" id="KW-1133">Transmembrane helix</keyword>
<sequence>MMRSAPATPRGSREFTPTTYDRPPISQAPISEAPISQAPTPSCGVCRTRASCISCRSCINCRSCPSCKECRRCHPKQVTDPNDVDFDNCTCSKRFGIEHLLSFWLDILAASFLLVHCFHFCGIPLLPFYILTSLSYCGQSIFLILRSRYLDEPHARPCQWPALLSWHWKYLLFDMAFLRYIPRFVTLMYITVGLKQENWFIIIIMLVMSFPLLPLDLLFIFDVRKRALRVAKEGGEYAFLPGDEFEVNEDGQKTEGDGGEEGQEKKEEKNRFVHRNNAMLACFIGLLLLVFCIWMMDENLKMSPSEDDSQEDLRVKGWLRDAATAYLQRFGPTEDGPGTKVVVDFVKM</sequence>
<evidence type="ECO:0000313" key="4">
    <source>
        <dbReference type="Proteomes" id="UP000018144"/>
    </source>
</evidence>
<proteinExistence type="predicted"/>
<keyword evidence="2" id="KW-0812">Transmembrane</keyword>
<dbReference type="EMBL" id="HF935830">
    <property type="protein sequence ID" value="CCX32363.1"/>
    <property type="molecule type" value="Genomic_DNA"/>
</dbReference>
<dbReference type="Proteomes" id="UP000018144">
    <property type="component" value="Unassembled WGS sequence"/>
</dbReference>
<keyword evidence="2" id="KW-0472">Membrane</keyword>
<feature type="transmembrane region" description="Helical" evidence="2">
    <location>
        <begin position="170"/>
        <end position="192"/>
    </location>
</feature>
<feature type="transmembrane region" description="Helical" evidence="2">
    <location>
        <begin position="128"/>
        <end position="149"/>
    </location>
</feature>
<protein>
    <submittedName>
        <fullName evidence="3">Uncharacterized protein</fullName>
    </submittedName>
</protein>
<keyword evidence="4" id="KW-1185">Reference proteome</keyword>
<accession>U4LKA2</accession>
<feature type="compositionally biased region" description="Basic and acidic residues" evidence="1">
    <location>
        <begin position="250"/>
        <end position="268"/>
    </location>
</feature>
<feature type="transmembrane region" description="Helical" evidence="2">
    <location>
        <begin position="198"/>
        <end position="221"/>
    </location>
</feature>
<feature type="transmembrane region" description="Helical" evidence="2">
    <location>
        <begin position="278"/>
        <end position="296"/>
    </location>
</feature>
<feature type="region of interest" description="Disordered" evidence="1">
    <location>
        <begin position="247"/>
        <end position="268"/>
    </location>
</feature>
<name>U4LKA2_PYROM</name>
<reference evidence="3 4" key="1">
    <citation type="journal article" date="2013" name="PLoS Genet.">
        <title>The genome and development-dependent transcriptomes of Pyronema confluens: a window into fungal evolution.</title>
        <authorList>
            <person name="Traeger S."/>
            <person name="Altegoer F."/>
            <person name="Freitag M."/>
            <person name="Gabaldon T."/>
            <person name="Kempken F."/>
            <person name="Kumar A."/>
            <person name="Marcet-Houben M."/>
            <person name="Poggeler S."/>
            <person name="Stajich J.E."/>
            <person name="Nowrousian M."/>
        </authorList>
    </citation>
    <scope>NUCLEOTIDE SEQUENCE [LARGE SCALE GENOMIC DNA]</scope>
    <source>
        <strain evidence="4">CBS 100304</strain>
        <tissue evidence="3">Vegetative mycelium</tissue>
    </source>
</reference>